<dbReference type="PROSITE" id="PS51257">
    <property type="entry name" value="PROKAR_LIPOPROTEIN"/>
    <property type="match status" value="1"/>
</dbReference>
<dbReference type="EMBL" id="FTOM01000002">
    <property type="protein sequence ID" value="SIS68310.1"/>
    <property type="molecule type" value="Genomic_DNA"/>
</dbReference>
<protein>
    <recommendedName>
        <fullName evidence="4">Excalibur calcium-binding domain-containing protein</fullName>
    </recommendedName>
</protein>
<sequence length="226" mass="22744">MRRRGGVAAGLIGAMALAGCMTDGGPPDRAGGVGFGDYQDYLARREAALQGGAAAPMPMAPDGTQPAPPAALDSPASGVIPEAGEGWGQLATGDDLNRAGRSEAAEIGAETLSVLGAAPVTPSAAAPAPAPAPAPAAAVPSHPEAGPNLAAYALAAPNRLGEPAYRRGGLKLMSHERSCARYASSDQAQRDFLERGGPARDPRNLDPDGDGFACAWDPTPFQSVRN</sequence>
<dbReference type="Proteomes" id="UP000186098">
    <property type="component" value="Unassembled WGS sequence"/>
</dbReference>
<reference evidence="3" key="1">
    <citation type="submission" date="2017-01" db="EMBL/GenBank/DDBJ databases">
        <authorList>
            <person name="Varghese N."/>
            <person name="Submissions S."/>
        </authorList>
    </citation>
    <scope>NUCLEOTIDE SEQUENCE [LARGE SCALE GENOMIC DNA]</scope>
    <source>
        <strain evidence="3">DSM 18714</strain>
    </source>
</reference>
<organism evidence="2 3">
    <name type="scientific">Phaeovulum vinaykumarii</name>
    <dbReference type="NCBI Taxonomy" id="407234"/>
    <lineage>
        <taxon>Bacteria</taxon>
        <taxon>Pseudomonadati</taxon>
        <taxon>Pseudomonadota</taxon>
        <taxon>Alphaproteobacteria</taxon>
        <taxon>Rhodobacterales</taxon>
        <taxon>Paracoccaceae</taxon>
        <taxon>Phaeovulum</taxon>
    </lineage>
</organism>
<feature type="region of interest" description="Disordered" evidence="1">
    <location>
        <begin position="121"/>
        <end position="142"/>
    </location>
</feature>
<proteinExistence type="predicted"/>
<evidence type="ECO:0000313" key="3">
    <source>
        <dbReference type="Proteomes" id="UP000186098"/>
    </source>
</evidence>
<evidence type="ECO:0000256" key="1">
    <source>
        <dbReference type="SAM" id="MobiDB-lite"/>
    </source>
</evidence>
<feature type="region of interest" description="Disordered" evidence="1">
    <location>
        <begin position="181"/>
        <end position="226"/>
    </location>
</feature>
<name>A0A1N7L3Q5_9RHOB</name>
<gene>
    <name evidence="2" type="ORF">SAMN05421795_102500</name>
</gene>
<evidence type="ECO:0000313" key="2">
    <source>
        <dbReference type="EMBL" id="SIS68310.1"/>
    </source>
</evidence>
<dbReference type="RefSeq" id="WP_076364318.1">
    <property type="nucleotide sequence ID" value="NZ_FTOM01000002.1"/>
</dbReference>
<accession>A0A1N7L3Q5</accession>
<feature type="region of interest" description="Disordered" evidence="1">
    <location>
        <begin position="51"/>
        <end position="74"/>
    </location>
</feature>
<feature type="compositionally biased region" description="Basic and acidic residues" evidence="1">
    <location>
        <begin position="188"/>
        <end position="206"/>
    </location>
</feature>
<evidence type="ECO:0008006" key="4">
    <source>
        <dbReference type="Google" id="ProtNLM"/>
    </source>
</evidence>
<dbReference type="AlphaFoldDB" id="A0A1N7L3Q5"/>
<dbReference type="STRING" id="407234.SAMN05421795_102500"/>
<keyword evidence="3" id="KW-1185">Reference proteome</keyword>